<dbReference type="PROSITE" id="PS50206">
    <property type="entry name" value="RHODANESE_3"/>
    <property type="match status" value="1"/>
</dbReference>
<gene>
    <name evidence="2" type="ORF">AL01_05735</name>
</gene>
<name>A0A1S8GPG8_9PROT</name>
<dbReference type="RefSeq" id="WP_077396473.1">
    <property type="nucleotide sequence ID" value="NZ_JATM01000003.1"/>
</dbReference>
<proteinExistence type="predicted"/>
<sequence>MKQSTAKESWNSLQSDGRAVLVDVRTPEEWAQIGMPELGSIGKKVVALTWGADSEAEFIHGLEQAVPDKATPLFFICRSGMRSQKAAELAAQAGYQTLTNIVDGFEDKHGPGTGWKACGLPVK</sequence>
<protein>
    <recommendedName>
        <fullName evidence="1">Rhodanese domain-containing protein</fullName>
    </recommendedName>
</protein>
<dbReference type="InterPro" id="IPR001763">
    <property type="entry name" value="Rhodanese-like_dom"/>
</dbReference>
<dbReference type="PANTHER" id="PTHR47377:SF1">
    <property type="entry name" value="RHODANESE-LIKE DOMAIN-CONTAINING PROTEIN 4, CHLOROPLASTIC"/>
    <property type="match status" value="1"/>
</dbReference>
<dbReference type="Pfam" id="PF00581">
    <property type="entry name" value="Rhodanese"/>
    <property type="match status" value="1"/>
</dbReference>
<evidence type="ECO:0000313" key="2">
    <source>
        <dbReference type="EMBL" id="OOL18302.1"/>
    </source>
</evidence>
<accession>A0A1S8GPG8</accession>
<dbReference type="AlphaFoldDB" id="A0A1S8GPG8"/>
<dbReference type="InterPro" id="IPR036873">
    <property type="entry name" value="Rhodanese-like_dom_sf"/>
</dbReference>
<dbReference type="EMBL" id="JATM01000003">
    <property type="protein sequence ID" value="OOL18302.1"/>
    <property type="molecule type" value="Genomic_DNA"/>
</dbReference>
<dbReference type="STRING" id="1539051.AL01_05735"/>
<dbReference type="SUPFAM" id="SSF52821">
    <property type="entry name" value="Rhodanese/Cell cycle control phosphatase"/>
    <property type="match status" value="1"/>
</dbReference>
<organism evidence="2 3">
    <name type="scientific">Bombella intestini</name>
    <dbReference type="NCBI Taxonomy" id="1539051"/>
    <lineage>
        <taxon>Bacteria</taxon>
        <taxon>Pseudomonadati</taxon>
        <taxon>Pseudomonadota</taxon>
        <taxon>Alphaproteobacteria</taxon>
        <taxon>Acetobacterales</taxon>
        <taxon>Acetobacteraceae</taxon>
        <taxon>Bombella</taxon>
    </lineage>
</organism>
<dbReference type="OrthoDB" id="9815890at2"/>
<dbReference type="Gene3D" id="3.40.250.10">
    <property type="entry name" value="Rhodanese-like domain"/>
    <property type="match status" value="1"/>
</dbReference>
<feature type="domain" description="Rhodanese" evidence="1">
    <location>
        <begin position="15"/>
        <end position="123"/>
    </location>
</feature>
<dbReference type="SMART" id="SM00450">
    <property type="entry name" value="RHOD"/>
    <property type="match status" value="1"/>
</dbReference>
<dbReference type="Proteomes" id="UP000200980">
    <property type="component" value="Unassembled WGS sequence"/>
</dbReference>
<dbReference type="PANTHER" id="PTHR47377">
    <property type="entry name" value="RHODANESE-LIKE DOMAIN-CONTAINING PROTEIN 4, CHLOROPLASTIC"/>
    <property type="match status" value="1"/>
</dbReference>
<reference evidence="2 3" key="1">
    <citation type="journal article" date="2016" name="PLoS ONE">
        <title>Whole-Genome Sequence Analysis of Bombella intestini LMG 28161T, a Novel Acetic Acid Bacterium Isolated from the Crop of a Red-Tailed Bumble Bee, Bombus lapidarius.</title>
        <authorList>
            <person name="Li L."/>
            <person name="Illeghems K."/>
            <person name="Van Kerrebroeck S."/>
            <person name="Borremans W."/>
            <person name="Cleenwerck I."/>
            <person name="Smagghe G."/>
            <person name="De Vuyst L."/>
            <person name="Vandamme P."/>
        </authorList>
    </citation>
    <scope>NUCLEOTIDE SEQUENCE [LARGE SCALE GENOMIC DNA]</scope>
    <source>
        <strain evidence="2 3">R-52487</strain>
    </source>
</reference>
<comment type="caution">
    <text evidence="2">The sequence shown here is derived from an EMBL/GenBank/DDBJ whole genome shotgun (WGS) entry which is preliminary data.</text>
</comment>
<keyword evidence="3" id="KW-1185">Reference proteome</keyword>
<evidence type="ECO:0000313" key="3">
    <source>
        <dbReference type="Proteomes" id="UP000200980"/>
    </source>
</evidence>
<dbReference type="InterPro" id="IPR044240">
    <property type="entry name" value="STR4-like"/>
</dbReference>
<evidence type="ECO:0000259" key="1">
    <source>
        <dbReference type="PROSITE" id="PS50206"/>
    </source>
</evidence>